<dbReference type="AlphaFoldDB" id="A0A8X7NHS9"/>
<evidence type="ECO:0000256" key="5">
    <source>
        <dbReference type="ARBA" id="ARBA00022737"/>
    </source>
</evidence>
<evidence type="ECO:0000256" key="12">
    <source>
        <dbReference type="ARBA" id="ARBA00046288"/>
    </source>
</evidence>
<protein>
    <submittedName>
        <fullName evidence="16">Calreticulin family protein</fullName>
    </submittedName>
</protein>
<keyword evidence="9 14" id="KW-0472">Membrane</keyword>
<feature type="region of interest" description="Disordered" evidence="15">
    <location>
        <begin position="232"/>
        <end position="265"/>
    </location>
</feature>
<evidence type="ECO:0000256" key="13">
    <source>
        <dbReference type="PIRSR" id="PIRSR601580-3"/>
    </source>
</evidence>
<comment type="similarity">
    <text evidence="2 14">Belongs to the calreticulin family.</text>
</comment>
<dbReference type="Pfam" id="PF00262">
    <property type="entry name" value="Calreticulin"/>
    <property type="match status" value="1"/>
</dbReference>
<sequence length="563" mass="64054">MRHIGAVVSLLLCSVTAHEYRPFDRSQLSLESIFEQFDYPSLAESPWKVSRAKKYDEGRDEIVQYKGEWAIEQPRLYPGFENDLGLVMKSRASHYSIAYKLPHPINNIDKDLVIQYEVKLQKGLDCGGAYIKLLDESTNYQFLNSETPYSIMFGPDKCGSENKVYVILRKQLPNGEVEEKQLRSPPLARINDLSNLYTLIIRPNSDLEVRINGKVVESGNLVTDLDLFSPTMNPPKIVEDPNDRKPDDWDDRKHIPDPNVEPPEDYEKLHAHPVIPDPDAVMPDEWDESAPRYIPDPNAVKPDDAPQNWQPPMIVNPKCETGCGKWTPPMIANLDYKGPWFAPEIENPNFQGVWHPREIVNPDYYELENPYKLDKPVGGLGFELWNMDGEVLFDNIYVGNSIPEAELVGNKTFVVKQKLEYEHKVNNPQKAPNEPVAPPPNFDDILNDDSMSTLRQFAIFIKLLTRKEYLDFSDFIFELLLNPVSTVVRYPIRTVIYCFLVLFVISVVGGVASVLVFVLSSQTVDINVEEAKTRSDDGDDIVVINSNAVAETERDSGSALRQR</sequence>
<feature type="compositionally biased region" description="Basic and acidic residues" evidence="15">
    <location>
        <begin position="237"/>
        <end position="256"/>
    </location>
</feature>
<keyword evidence="11 14" id="KW-0143">Chaperone</keyword>
<evidence type="ECO:0000256" key="6">
    <source>
        <dbReference type="ARBA" id="ARBA00022824"/>
    </source>
</evidence>
<reference evidence="16" key="1">
    <citation type="submission" date="2020-03" db="EMBL/GenBank/DDBJ databases">
        <title>FDA dAtabase for Regulatory Grade micrObial Sequences (FDA-ARGOS): Supporting development and validation of Infectious Disease Dx tests.</title>
        <authorList>
            <person name="Campos J."/>
            <person name="Goldberg B."/>
            <person name="Tallon L."/>
            <person name="Sadzewicz L."/>
            <person name="Vavikolanu K."/>
            <person name="Mehta A."/>
            <person name="Aluvathingal J."/>
            <person name="Nadendla S."/>
            <person name="Nandy P."/>
            <person name="Geyer C."/>
            <person name="Yan Y."/>
            <person name="Sichtig H."/>
        </authorList>
    </citation>
    <scope>NUCLEOTIDE SEQUENCE [LARGE SCALE GENOMIC DNA]</scope>
    <source>
        <strain evidence="16">FDAARGOS_652</strain>
    </source>
</reference>
<evidence type="ECO:0000313" key="16">
    <source>
        <dbReference type="EMBL" id="KAF6047093.1"/>
    </source>
</evidence>
<accession>A0A8X7NHS9</accession>
<evidence type="ECO:0000256" key="14">
    <source>
        <dbReference type="RuleBase" id="RU362126"/>
    </source>
</evidence>
<keyword evidence="3 14" id="KW-0812">Transmembrane</keyword>
<dbReference type="PROSITE" id="PS00803">
    <property type="entry name" value="CALRETICULIN_1"/>
    <property type="match status" value="1"/>
</dbReference>
<keyword evidence="5" id="KW-0677">Repeat</keyword>
<name>A0A8X7NHS9_CANPA</name>
<keyword evidence="7" id="KW-0106">Calcium</keyword>
<dbReference type="GO" id="GO:0005789">
    <property type="term" value="C:endoplasmic reticulum membrane"/>
    <property type="evidence" value="ECO:0007669"/>
    <property type="project" value="UniProtKB-SubCell"/>
</dbReference>
<dbReference type="OrthoDB" id="1938156at2759"/>
<feature type="transmembrane region" description="Helical" evidence="14">
    <location>
        <begin position="494"/>
        <end position="519"/>
    </location>
</feature>
<dbReference type="SUPFAM" id="SSF63887">
    <property type="entry name" value="P-domain of calnexin/calreticulin"/>
    <property type="match status" value="1"/>
</dbReference>
<dbReference type="InterPro" id="IPR013320">
    <property type="entry name" value="ConA-like_dom_sf"/>
</dbReference>
<feature type="signal peptide" evidence="14">
    <location>
        <begin position="1"/>
        <end position="17"/>
    </location>
</feature>
<dbReference type="PROSITE" id="PS00804">
    <property type="entry name" value="CALRETICULIN_2"/>
    <property type="match status" value="1"/>
</dbReference>
<feature type="chain" id="PRO_5036518831" evidence="14">
    <location>
        <begin position="18"/>
        <end position="563"/>
    </location>
</feature>
<dbReference type="Proteomes" id="UP000590412">
    <property type="component" value="Unassembled WGS sequence"/>
</dbReference>
<dbReference type="PRINTS" id="PR00626">
    <property type="entry name" value="CALRETICULIN"/>
</dbReference>
<dbReference type="EMBL" id="JABWAB010000007">
    <property type="protein sequence ID" value="KAF6047093.1"/>
    <property type="molecule type" value="Genomic_DNA"/>
</dbReference>
<dbReference type="FunFam" id="2.60.120.200:FF:000048">
    <property type="entry name" value="Calnexin homolog"/>
    <property type="match status" value="1"/>
</dbReference>
<dbReference type="Gene3D" id="2.10.250.10">
    <property type="entry name" value="Calreticulin/calnexin, P domain"/>
    <property type="match status" value="1"/>
</dbReference>
<dbReference type="PANTHER" id="PTHR11073">
    <property type="entry name" value="CALRETICULIN AND CALNEXIN"/>
    <property type="match status" value="1"/>
</dbReference>
<keyword evidence="8 14" id="KW-1133">Transmembrane helix</keyword>
<dbReference type="GO" id="GO:0005509">
    <property type="term" value="F:calcium ion binding"/>
    <property type="evidence" value="ECO:0007669"/>
    <property type="project" value="InterPro"/>
</dbReference>
<keyword evidence="6 14" id="KW-0256">Endoplasmic reticulum</keyword>
<evidence type="ECO:0000256" key="3">
    <source>
        <dbReference type="ARBA" id="ARBA00022692"/>
    </source>
</evidence>
<evidence type="ECO:0000256" key="11">
    <source>
        <dbReference type="ARBA" id="ARBA00023186"/>
    </source>
</evidence>
<dbReference type="InterPro" id="IPR001580">
    <property type="entry name" value="Calret/calnex"/>
</dbReference>
<keyword evidence="4 14" id="KW-0732">Signal</keyword>
<keyword evidence="10 13" id="KW-1015">Disulfide bond</keyword>
<feature type="disulfide bond" evidence="13">
    <location>
        <begin position="126"/>
        <end position="158"/>
    </location>
</feature>
<evidence type="ECO:0000256" key="8">
    <source>
        <dbReference type="ARBA" id="ARBA00022989"/>
    </source>
</evidence>
<gene>
    <name evidence="16" type="ORF">FOB60_004629</name>
</gene>
<evidence type="ECO:0000256" key="15">
    <source>
        <dbReference type="SAM" id="MobiDB-lite"/>
    </source>
</evidence>
<dbReference type="Gene3D" id="2.60.120.200">
    <property type="match status" value="1"/>
</dbReference>
<dbReference type="InterPro" id="IPR018124">
    <property type="entry name" value="Calret/calnex_CS"/>
</dbReference>
<evidence type="ECO:0000256" key="9">
    <source>
        <dbReference type="ARBA" id="ARBA00023136"/>
    </source>
</evidence>
<evidence type="ECO:0000256" key="2">
    <source>
        <dbReference type="ARBA" id="ARBA00010983"/>
    </source>
</evidence>
<evidence type="ECO:0000313" key="17">
    <source>
        <dbReference type="Proteomes" id="UP000590412"/>
    </source>
</evidence>
<evidence type="ECO:0000256" key="4">
    <source>
        <dbReference type="ARBA" id="ARBA00022729"/>
    </source>
</evidence>
<evidence type="ECO:0000256" key="7">
    <source>
        <dbReference type="ARBA" id="ARBA00022837"/>
    </source>
</evidence>
<organism evidence="16 17">
    <name type="scientific">Candida parapsilosis</name>
    <name type="common">Yeast</name>
    <dbReference type="NCBI Taxonomy" id="5480"/>
    <lineage>
        <taxon>Eukaryota</taxon>
        <taxon>Fungi</taxon>
        <taxon>Dikarya</taxon>
        <taxon>Ascomycota</taxon>
        <taxon>Saccharomycotina</taxon>
        <taxon>Pichiomycetes</taxon>
        <taxon>Debaryomycetaceae</taxon>
        <taxon>Candida/Lodderomyces clade</taxon>
        <taxon>Candida</taxon>
    </lineage>
</organism>
<proteinExistence type="inferred from homology"/>
<evidence type="ECO:0000256" key="10">
    <source>
        <dbReference type="ARBA" id="ARBA00023157"/>
    </source>
</evidence>
<dbReference type="PANTHER" id="PTHR11073:SF1">
    <property type="entry name" value="CALNEXIN 14D-RELATED"/>
    <property type="match status" value="1"/>
</dbReference>
<dbReference type="GO" id="GO:0051082">
    <property type="term" value="F:unfolded protein binding"/>
    <property type="evidence" value="ECO:0007669"/>
    <property type="project" value="InterPro"/>
</dbReference>
<dbReference type="GO" id="GO:0036503">
    <property type="term" value="P:ERAD pathway"/>
    <property type="evidence" value="ECO:0007669"/>
    <property type="project" value="TreeGrafter"/>
</dbReference>
<comment type="caution">
    <text evidence="16">The sequence shown here is derived from an EMBL/GenBank/DDBJ whole genome shotgun (WGS) entry which is preliminary data.</text>
</comment>
<dbReference type="GO" id="GO:0006457">
    <property type="term" value="P:protein folding"/>
    <property type="evidence" value="ECO:0007669"/>
    <property type="project" value="InterPro"/>
</dbReference>
<dbReference type="InterPro" id="IPR009033">
    <property type="entry name" value="Calreticulin/calnexin_P_dom_sf"/>
</dbReference>
<dbReference type="SUPFAM" id="SSF49899">
    <property type="entry name" value="Concanavalin A-like lectins/glucanases"/>
    <property type="match status" value="2"/>
</dbReference>
<evidence type="ECO:0000256" key="1">
    <source>
        <dbReference type="ARBA" id="ARBA00004389"/>
    </source>
</evidence>
<comment type="subcellular location">
    <subcellularLocation>
        <location evidence="12">Endomembrane system</location>
        <topology evidence="12">Single-pass type I membrane protein</topology>
    </subcellularLocation>
    <subcellularLocation>
        <location evidence="1">Endoplasmic reticulum membrane</location>
        <topology evidence="1">Single-pass membrane protein</topology>
    </subcellularLocation>
</comment>